<protein>
    <recommendedName>
        <fullName evidence="2">Ferritin-like diiron domain-containing protein</fullName>
    </recommendedName>
</protein>
<evidence type="ECO:0000313" key="4">
    <source>
        <dbReference type="Proteomes" id="UP001501822"/>
    </source>
</evidence>
<feature type="region of interest" description="Disordered" evidence="1">
    <location>
        <begin position="243"/>
        <end position="267"/>
    </location>
</feature>
<reference evidence="4" key="1">
    <citation type="journal article" date="2019" name="Int. J. Syst. Evol. Microbiol.">
        <title>The Global Catalogue of Microorganisms (GCM) 10K type strain sequencing project: providing services to taxonomists for standard genome sequencing and annotation.</title>
        <authorList>
            <consortium name="The Broad Institute Genomics Platform"/>
            <consortium name="The Broad Institute Genome Sequencing Center for Infectious Disease"/>
            <person name="Wu L."/>
            <person name="Ma J."/>
        </authorList>
    </citation>
    <scope>NUCLEOTIDE SEQUENCE [LARGE SCALE GENOMIC DNA]</scope>
    <source>
        <strain evidence="4">JCM 3146</strain>
    </source>
</reference>
<sequence length="267" mass="29387">MRGEAFANASYRLYAEQARREGLPSVARIFERAADVELNEHFPTEAKLSGQVKGDAANLRDAITGERYESRHMYPGFAREAQSTGDANAANRFTEIAGDEAKHARAFDTALRAVKSRSRSGSVPAAPVVHPVEVPAGPPMVRAQQTRENLDTALHGEALAYAKYRLYGQHAARPDVARLFRGTGEVELREHLPETARLAGLVGTTHENLTKAIAGERYESQTMYPTFAKRAEAAGDTEAARTFRHNARDEARHARSFEKARDRLSGS</sequence>
<comment type="caution">
    <text evidence="3">The sequence shown here is derived from an EMBL/GenBank/DDBJ whole genome shotgun (WGS) entry which is preliminary data.</text>
</comment>
<dbReference type="Pfam" id="PF02915">
    <property type="entry name" value="Rubrerythrin"/>
    <property type="match status" value="2"/>
</dbReference>
<feature type="domain" description="Ferritin-like diiron" evidence="2">
    <location>
        <begin position="1"/>
        <end position="118"/>
    </location>
</feature>
<feature type="domain" description="Ferritin-like diiron" evidence="2">
    <location>
        <begin position="140"/>
        <end position="267"/>
    </location>
</feature>
<dbReference type="SUPFAM" id="SSF47240">
    <property type="entry name" value="Ferritin-like"/>
    <property type="match status" value="2"/>
</dbReference>
<dbReference type="InterPro" id="IPR009078">
    <property type="entry name" value="Ferritin-like_SF"/>
</dbReference>
<evidence type="ECO:0000313" key="3">
    <source>
        <dbReference type="EMBL" id="GAA0319835.1"/>
    </source>
</evidence>
<dbReference type="PROSITE" id="PS50905">
    <property type="entry name" value="FERRITIN_LIKE"/>
    <property type="match status" value="2"/>
</dbReference>
<organism evidence="3 4">
    <name type="scientific">Actinoallomurus spadix</name>
    <dbReference type="NCBI Taxonomy" id="79912"/>
    <lineage>
        <taxon>Bacteria</taxon>
        <taxon>Bacillati</taxon>
        <taxon>Actinomycetota</taxon>
        <taxon>Actinomycetes</taxon>
        <taxon>Streptosporangiales</taxon>
        <taxon>Thermomonosporaceae</taxon>
        <taxon>Actinoallomurus</taxon>
    </lineage>
</organism>
<dbReference type="InterPro" id="IPR052753">
    <property type="entry name" value="Rbr2/Nigerythrin"/>
</dbReference>
<dbReference type="RefSeq" id="WP_252800240.1">
    <property type="nucleotide sequence ID" value="NZ_BAAABM010000007.1"/>
</dbReference>
<dbReference type="CDD" id="cd01041">
    <property type="entry name" value="Rubrerythrin"/>
    <property type="match status" value="2"/>
</dbReference>
<dbReference type="Gene3D" id="1.20.1260.10">
    <property type="match status" value="2"/>
</dbReference>
<dbReference type="PANTHER" id="PTHR33746">
    <property type="entry name" value="RUBRERYTHRIN"/>
    <property type="match status" value="1"/>
</dbReference>
<dbReference type="PANTHER" id="PTHR33746:SF4">
    <property type="entry name" value="RUBRERYTHRIN"/>
    <property type="match status" value="1"/>
</dbReference>
<dbReference type="InterPro" id="IPR009040">
    <property type="entry name" value="Ferritin-like_diiron"/>
</dbReference>
<evidence type="ECO:0000259" key="2">
    <source>
        <dbReference type="PROSITE" id="PS50905"/>
    </source>
</evidence>
<name>A0ABP3FMR3_9ACTN</name>
<gene>
    <name evidence="3" type="ORF">GCM10010151_06930</name>
</gene>
<proteinExistence type="predicted"/>
<dbReference type="InterPro" id="IPR003251">
    <property type="entry name" value="Rr_diiron-bd_dom"/>
</dbReference>
<evidence type="ECO:0000256" key="1">
    <source>
        <dbReference type="SAM" id="MobiDB-lite"/>
    </source>
</evidence>
<keyword evidence="4" id="KW-1185">Reference proteome</keyword>
<dbReference type="Proteomes" id="UP001501822">
    <property type="component" value="Unassembled WGS sequence"/>
</dbReference>
<dbReference type="InterPro" id="IPR012347">
    <property type="entry name" value="Ferritin-like"/>
</dbReference>
<dbReference type="EMBL" id="BAAABM010000007">
    <property type="protein sequence ID" value="GAA0319835.1"/>
    <property type="molecule type" value="Genomic_DNA"/>
</dbReference>
<accession>A0ABP3FMR3</accession>